<feature type="signal peptide" evidence="1">
    <location>
        <begin position="1"/>
        <end position="20"/>
    </location>
</feature>
<keyword evidence="1" id="KW-0732">Signal</keyword>
<protein>
    <submittedName>
        <fullName evidence="2">Uncharacterized protein</fullName>
    </submittedName>
</protein>
<keyword evidence="3" id="KW-1185">Reference proteome</keyword>
<comment type="caution">
    <text evidence="2">The sequence shown here is derived from an EMBL/GenBank/DDBJ whole genome shotgun (WGS) entry which is preliminary data.</text>
</comment>
<organism evidence="2 3">
    <name type="scientific">Methyloligella solikamskensis</name>
    <dbReference type="NCBI Taxonomy" id="1177756"/>
    <lineage>
        <taxon>Bacteria</taxon>
        <taxon>Pseudomonadati</taxon>
        <taxon>Pseudomonadota</taxon>
        <taxon>Alphaproteobacteria</taxon>
        <taxon>Hyphomicrobiales</taxon>
        <taxon>Hyphomicrobiaceae</taxon>
        <taxon>Methyloligella</taxon>
    </lineage>
</organism>
<dbReference type="RefSeq" id="WP_379088017.1">
    <property type="nucleotide sequence ID" value="NZ_JBHTJO010000001.1"/>
</dbReference>
<gene>
    <name evidence="2" type="ORF">ACFQ2F_07525</name>
</gene>
<dbReference type="EMBL" id="JBHTJO010000001">
    <property type="protein sequence ID" value="MFD0986947.1"/>
    <property type="molecule type" value="Genomic_DNA"/>
</dbReference>
<feature type="chain" id="PRO_5046086671" evidence="1">
    <location>
        <begin position="21"/>
        <end position="71"/>
    </location>
</feature>
<sequence>MKQLLLAATLIGAFTVPAFAMGPFYIMFDKDTGTCSMAQKVPSDTDKFAMMGSYRTEKDAHMAMEGMTKCK</sequence>
<proteinExistence type="predicted"/>
<evidence type="ECO:0000313" key="2">
    <source>
        <dbReference type="EMBL" id="MFD0986947.1"/>
    </source>
</evidence>
<evidence type="ECO:0000313" key="3">
    <source>
        <dbReference type="Proteomes" id="UP001597102"/>
    </source>
</evidence>
<accession>A0ABW3J914</accession>
<name>A0ABW3J914_9HYPH</name>
<reference evidence="3" key="1">
    <citation type="journal article" date="2019" name="Int. J. Syst. Evol. Microbiol.">
        <title>The Global Catalogue of Microorganisms (GCM) 10K type strain sequencing project: providing services to taxonomists for standard genome sequencing and annotation.</title>
        <authorList>
            <consortium name="The Broad Institute Genomics Platform"/>
            <consortium name="The Broad Institute Genome Sequencing Center for Infectious Disease"/>
            <person name="Wu L."/>
            <person name="Ma J."/>
        </authorList>
    </citation>
    <scope>NUCLEOTIDE SEQUENCE [LARGE SCALE GENOMIC DNA]</scope>
    <source>
        <strain evidence="3">CCUG 61697</strain>
    </source>
</reference>
<evidence type="ECO:0000256" key="1">
    <source>
        <dbReference type="SAM" id="SignalP"/>
    </source>
</evidence>
<dbReference type="Proteomes" id="UP001597102">
    <property type="component" value="Unassembled WGS sequence"/>
</dbReference>